<evidence type="ECO:0000256" key="11">
    <source>
        <dbReference type="RuleBase" id="RU361126"/>
    </source>
</evidence>
<dbReference type="Pfam" id="PF02102">
    <property type="entry name" value="Peptidase_M35"/>
    <property type="match status" value="1"/>
</dbReference>
<dbReference type="EC" id="3.4.24.39" evidence="11"/>
<evidence type="ECO:0000256" key="1">
    <source>
        <dbReference type="ARBA" id="ARBA00001187"/>
    </source>
</evidence>
<evidence type="ECO:0000313" key="13">
    <source>
        <dbReference type="Proteomes" id="UP000076580"/>
    </source>
</evidence>
<evidence type="ECO:0000256" key="6">
    <source>
        <dbReference type="ARBA" id="ARBA00022729"/>
    </source>
</evidence>
<dbReference type="GO" id="GO:0004222">
    <property type="term" value="F:metalloendopeptidase activity"/>
    <property type="evidence" value="ECO:0007669"/>
    <property type="project" value="InterPro"/>
</dbReference>
<accession>A0A151GUY1</accession>
<sequence length="276" mass="29927">MRVIATVLLLGASALAAPSPVDGVRAPGGGKSLAVSIRLTRAVRCRRDANSLVAAVERPEMTVFRRSNNTTVCRKSEVFKIKAAMADCKKLAEDGKKAAKKGHDGLLKQFFKDDSPSTRIHVADVLEQVLRHCGDESRLPTDSCHGDFCSDHDDASAIDLGVPKIYFCDAFFADDSAGCRDMSRGATVVAQAARAVNKDVRVVTRGYQGSLGLTRSDALANAESYALFATSVSPRCIDESRTFLDKVSGAMTWLFNVKEQYFGVRKIYVPQENEGN</sequence>
<organism evidence="12 13">
    <name type="scientific">Drechmeria coniospora</name>
    <name type="common">Nematophagous fungus</name>
    <name type="synonym">Meria coniospora</name>
    <dbReference type="NCBI Taxonomy" id="98403"/>
    <lineage>
        <taxon>Eukaryota</taxon>
        <taxon>Fungi</taxon>
        <taxon>Dikarya</taxon>
        <taxon>Ascomycota</taxon>
        <taxon>Pezizomycotina</taxon>
        <taxon>Sordariomycetes</taxon>
        <taxon>Hypocreomycetidae</taxon>
        <taxon>Hypocreales</taxon>
        <taxon>Ophiocordycipitaceae</taxon>
        <taxon>Drechmeria</taxon>
    </lineage>
</organism>
<evidence type="ECO:0000313" key="12">
    <source>
        <dbReference type="EMBL" id="KYK60915.1"/>
    </source>
</evidence>
<keyword evidence="5 11" id="KW-0479">Metal-binding</keyword>
<evidence type="ECO:0000256" key="8">
    <source>
        <dbReference type="ARBA" id="ARBA00022833"/>
    </source>
</evidence>
<comment type="cofactor">
    <cofactor evidence="11">
        <name>Zn(2+)</name>
        <dbReference type="ChEBI" id="CHEBI:29105"/>
    </cofactor>
    <text evidence="11">Binds 1 zinc ion per subunit.</text>
</comment>
<proteinExistence type="inferred from homology"/>
<dbReference type="AlphaFoldDB" id="A0A151GUY1"/>
<dbReference type="InterPro" id="IPR024079">
    <property type="entry name" value="MetalloPept_cat_dom_sf"/>
</dbReference>
<keyword evidence="9 11" id="KW-0482">Metalloprotease</keyword>
<name>A0A151GUY1_DRECN</name>
<evidence type="ECO:0000256" key="3">
    <source>
        <dbReference type="ARBA" id="ARBA00022670"/>
    </source>
</evidence>
<dbReference type="PRINTS" id="PR00768">
    <property type="entry name" value="DEUTEROLYSIN"/>
</dbReference>
<comment type="caution">
    <text evidence="12">The sequence shown here is derived from an EMBL/GenBank/DDBJ whole genome shotgun (WGS) entry which is preliminary data.</text>
</comment>
<comment type="similarity">
    <text evidence="2 11">Belongs to the peptidase M35 family.</text>
</comment>
<evidence type="ECO:0000256" key="5">
    <source>
        <dbReference type="ARBA" id="ARBA00022723"/>
    </source>
</evidence>
<dbReference type="Gene3D" id="3.40.390.10">
    <property type="entry name" value="Collagenase (Catalytic Domain)"/>
    <property type="match status" value="1"/>
</dbReference>
<dbReference type="STRING" id="98403.A0A151GUY1"/>
<evidence type="ECO:0000256" key="2">
    <source>
        <dbReference type="ARBA" id="ARBA00010279"/>
    </source>
</evidence>
<dbReference type="GO" id="GO:0046872">
    <property type="term" value="F:metal ion binding"/>
    <property type="evidence" value="ECO:0007669"/>
    <property type="project" value="UniProtKB-KW"/>
</dbReference>
<dbReference type="EMBL" id="LAYC01000001">
    <property type="protein sequence ID" value="KYK60915.1"/>
    <property type="molecule type" value="Genomic_DNA"/>
</dbReference>
<keyword evidence="13" id="KW-1185">Reference proteome</keyword>
<evidence type="ECO:0000256" key="9">
    <source>
        <dbReference type="ARBA" id="ARBA00023049"/>
    </source>
</evidence>
<dbReference type="GO" id="GO:0005576">
    <property type="term" value="C:extracellular region"/>
    <property type="evidence" value="ECO:0007669"/>
    <property type="project" value="UniProtKB-SubCell"/>
</dbReference>
<protein>
    <recommendedName>
        <fullName evidence="11">Neutral protease 2</fullName>
        <ecNumber evidence="11">3.4.24.39</ecNumber>
    </recommendedName>
    <alternativeName>
        <fullName evidence="11">Deuterolysin</fullName>
    </alternativeName>
</protein>
<keyword evidence="6 11" id="KW-0732">Signal</keyword>
<keyword evidence="4 11" id="KW-0165">Cleavage on pair of basic residues</keyword>
<dbReference type="InterPro" id="IPR050414">
    <property type="entry name" value="Fungal_M35_metalloproteases"/>
</dbReference>
<keyword evidence="11" id="KW-0964">Secreted</keyword>
<keyword evidence="8 11" id="KW-0862">Zinc</keyword>
<dbReference type="RefSeq" id="XP_040660267.1">
    <property type="nucleotide sequence ID" value="XM_040799384.1"/>
</dbReference>
<evidence type="ECO:0000256" key="7">
    <source>
        <dbReference type="ARBA" id="ARBA00022801"/>
    </source>
</evidence>
<evidence type="ECO:0000256" key="10">
    <source>
        <dbReference type="ARBA" id="ARBA00023145"/>
    </source>
</evidence>
<dbReference type="InterPro" id="IPR001384">
    <property type="entry name" value="Peptidase_M35"/>
</dbReference>
<dbReference type="GeneID" id="63714698"/>
<keyword evidence="10" id="KW-0865">Zymogen</keyword>
<comment type="function">
    <text evidence="11">Secreted metalloproteinase that allows assimilation of proteinaceous substrates. Shows high activities on basic nuclear substrates such as histone and protamine.</text>
</comment>
<dbReference type="Proteomes" id="UP000076580">
    <property type="component" value="Chromosome 01"/>
</dbReference>
<dbReference type="SUPFAM" id="SSF55486">
    <property type="entry name" value="Metalloproteases ('zincins'), catalytic domain"/>
    <property type="match status" value="1"/>
</dbReference>
<comment type="catalytic activity">
    <reaction evidence="1 11">
        <text>Preferential cleavage of bonds with hydrophobic residues in P1'. Also 3-Asn-|-Gln-4 and 8-Gly-|-Ser-9 bonds in insulin B chain.</text>
        <dbReference type="EC" id="3.4.24.39"/>
    </reaction>
</comment>
<evidence type="ECO:0000256" key="4">
    <source>
        <dbReference type="ARBA" id="ARBA00022685"/>
    </source>
</evidence>
<comment type="subcellular location">
    <subcellularLocation>
        <location evidence="11">Secreted</location>
    </subcellularLocation>
</comment>
<dbReference type="PANTHER" id="PTHR37016">
    <property type="match status" value="1"/>
</dbReference>
<keyword evidence="3 11" id="KW-0645">Protease</keyword>
<dbReference type="GO" id="GO:0006508">
    <property type="term" value="P:proteolysis"/>
    <property type="evidence" value="ECO:0007669"/>
    <property type="project" value="UniProtKB-KW"/>
</dbReference>
<dbReference type="InParanoid" id="A0A151GUY1"/>
<reference evidence="12 13" key="1">
    <citation type="journal article" date="2016" name="Sci. Rep.">
        <title>Insights into Adaptations to a Near-Obligate Nematode Endoparasitic Lifestyle from the Finished Genome of Drechmeria coniospora.</title>
        <authorList>
            <person name="Zhang L."/>
            <person name="Zhou Z."/>
            <person name="Guo Q."/>
            <person name="Fokkens L."/>
            <person name="Miskei M."/>
            <person name="Pocsi I."/>
            <person name="Zhang W."/>
            <person name="Chen M."/>
            <person name="Wang L."/>
            <person name="Sun Y."/>
            <person name="Donzelli B.G."/>
            <person name="Gibson D.M."/>
            <person name="Nelson D.R."/>
            <person name="Luo J.G."/>
            <person name="Rep M."/>
            <person name="Liu H."/>
            <person name="Yang S."/>
            <person name="Wang J."/>
            <person name="Krasnoff S.B."/>
            <person name="Xu Y."/>
            <person name="Molnar I."/>
            <person name="Lin M."/>
        </authorList>
    </citation>
    <scope>NUCLEOTIDE SEQUENCE [LARGE SCALE GENOMIC DNA]</scope>
    <source>
        <strain evidence="12 13">ARSEF 6962</strain>
    </source>
</reference>
<gene>
    <name evidence="12" type="ORF">DCS_02055</name>
</gene>
<feature type="chain" id="PRO_5033098190" description="Neutral protease 2" evidence="11">
    <location>
        <begin position="17"/>
        <end position="276"/>
    </location>
</feature>
<keyword evidence="7 11" id="KW-0378">Hydrolase</keyword>
<dbReference type="PANTHER" id="PTHR37016:SF3">
    <property type="entry name" value="NEUTRAL PROTEASE 2-RELATED"/>
    <property type="match status" value="1"/>
</dbReference>
<feature type="signal peptide" evidence="11">
    <location>
        <begin position="1"/>
        <end position="16"/>
    </location>
</feature>